<comment type="subcellular location">
    <subcellularLocation>
        <location evidence="1">Periplasm</location>
    </subcellularLocation>
</comment>
<keyword evidence="5" id="KW-0677">Repeat</keyword>
<dbReference type="Pfam" id="PF13180">
    <property type="entry name" value="PDZ_2"/>
    <property type="match status" value="1"/>
</dbReference>
<feature type="active site" description="Charge relay system" evidence="9">
    <location>
        <position position="144"/>
    </location>
</feature>
<keyword evidence="8" id="KW-0720">Serine protease</keyword>
<dbReference type="GO" id="GO:0004252">
    <property type="term" value="F:serine-type endopeptidase activity"/>
    <property type="evidence" value="ECO:0007669"/>
    <property type="project" value="InterPro"/>
</dbReference>
<dbReference type="KEGG" id="mrd:Mrad2831_1518"/>
<dbReference type="EC" id="1.3.1.74" evidence="12"/>
<evidence type="ECO:0000256" key="5">
    <source>
        <dbReference type="ARBA" id="ARBA00022737"/>
    </source>
</evidence>
<evidence type="ECO:0000256" key="4">
    <source>
        <dbReference type="ARBA" id="ARBA00022729"/>
    </source>
</evidence>
<protein>
    <submittedName>
        <fullName evidence="12">Protease Do</fullName>
        <ecNumber evidence="12">1.3.1.74</ecNumber>
    </submittedName>
</protein>
<dbReference type="SMART" id="SM00228">
    <property type="entry name" value="PDZ"/>
    <property type="match status" value="2"/>
</dbReference>
<dbReference type="PANTHER" id="PTHR22939:SF129">
    <property type="entry name" value="SERINE PROTEASE HTRA2, MITOCHONDRIAL"/>
    <property type="match status" value="1"/>
</dbReference>
<dbReference type="PROSITE" id="PS50106">
    <property type="entry name" value="PDZ"/>
    <property type="match status" value="2"/>
</dbReference>
<feature type="domain" description="PDZ" evidence="11">
    <location>
        <begin position="405"/>
        <end position="495"/>
    </location>
</feature>
<dbReference type="PRINTS" id="PR00834">
    <property type="entry name" value="PROTEASES2C"/>
</dbReference>
<dbReference type="InterPro" id="IPR009003">
    <property type="entry name" value="Peptidase_S1_PA"/>
</dbReference>
<keyword evidence="7" id="KW-0378">Hydrolase</keyword>
<dbReference type="EMBL" id="CP001001">
    <property type="protein sequence ID" value="ACB23513.1"/>
    <property type="molecule type" value="Genomic_DNA"/>
</dbReference>
<organism evidence="12 13">
    <name type="scientific">Methylobacterium radiotolerans (strain ATCC 27329 / DSM 1819 / JCM 2831 / NBRC 15690 / NCIMB 10815 / 0-1)</name>
    <dbReference type="NCBI Taxonomy" id="426355"/>
    <lineage>
        <taxon>Bacteria</taxon>
        <taxon>Pseudomonadati</taxon>
        <taxon>Pseudomonadota</taxon>
        <taxon>Alphaproteobacteria</taxon>
        <taxon>Hyphomicrobiales</taxon>
        <taxon>Methylobacteriaceae</taxon>
        <taxon>Methylobacterium</taxon>
    </lineage>
</organism>
<name>B1M5C2_METRJ</name>
<dbReference type="eggNOG" id="COG0265">
    <property type="taxonomic scope" value="Bacteria"/>
</dbReference>
<feature type="domain" description="PDZ" evidence="11">
    <location>
        <begin position="290"/>
        <end position="359"/>
    </location>
</feature>
<feature type="binding site" evidence="10">
    <location>
        <position position="144"/>
    </location>
    <ligand>
        <name>substrate</name>
    </ligand>
</feature>
<dbReference type="GO" id="GO:0006508">
    <property type="term" value="P:proteolysis"/>
    <property type="evidence" value="ECO:0007669"/>
    <property type="project" value="UniProtKB-KW"/>
</dbReference>
<dbReference type="GO" id="GO:0016491">
    <property type="term" value="F:oxidoreductase activity"/>
    <property type="evidence" value="ECO:0007669"/>
    <property type="project" value="UniProtKB-KW"/>
</dbReference>
<dbReference type="AlphaFoldDB" id="B1M5C2"/>
<evidence type="ECO:0000256" key="10">
    <source>
        <dbReference type="PIRSR" id="PIRSR611782-2"/>
    </source>
</evidence>
<feature type="active site" description="Charge relay system" evidence="9">
    <location>
        <position position="174"/>
    </location>
</feature>
<dbReference type="Gene3D" id="2.40.10.120">
    <property type="match status" value="1"/>
</dbReference>
<feature type="binding site" evidence="10">
    <location>
        <begin position="248"/>
        <end position="250"/>
    </location>
    <ligand>
        <name>substrate</name>
    </ligand>
</feature>
<feature type="binding site" evidence="10">
    <location>
        <position position="174"/>
    </location>
    <ligand>
        <name>substrate</name>
    </ligand>
</feature>
<dbReference type="PANTHER" id="PTHR22939">
    <property type="entry name" value="SERINE PROTEASE FAMILY S1C HTRA-RELATED"/>
    <property type="match status" value="1"/>
</dbReference>
<evidence type="ECO:0000256" key="3">
    <source>
        <dbReference type="ARBA" id="ARBA00022670"/>
    </source>
</evidence>
<dbReference type="Proteomes" id="UP000006589">
    <property type="component" value="Chromosome"/>
</dbReference>
<proteinExistence type="inferred from homology"/>
<dbReference type="NCBIfam" id="TIGR02037">
    <property type="entry name" value="degP_htrA_DO"/>
    <property type="match status" value="1"/>
</dbReference>
<evidence type="ECO:0000256" key="1">
    <source>
        <dbReference type="ARBA" id="ARBA00004418"/>
    </source>
</evidence>
<evidence type="ECO:0000256" key="7">
    <source>
        <dbReference type="ARBA" id="ARBA00022801"/>
    </source>
</evidence>
<keyword evidence="12" id="KW-0560">Oxidoreductase</keyword>
<feature type="active site" description="Charge relay system" evidence="9">
    <location>
        <position position="250"/>
    </location>
</feature>
<evidence type="ECO:0000313" key="13">
    <source>
        <dbReference type="Proteomes" id="UP000006589"/>
    </source>
</evidence>
<dbReference type="InterPro" id="IPR041489">
    <property type="entry name" value="PDZ_6"/>
</dbReference>
<sequence>MRLPSLGLDGAPAQTPEPCMLTRLTLPALVAALLAASPAAAQMARTETREPAKDGTAKVVPLSKADVQLSFAPVVKRAAPSVVNVYASHVDKRSSARTSAMEEFMRRFFGEPEGGRGPRGDRAQRSLGSGVLVDADGLVITNNHVIDNMNEVRIALADRREFEATIVMRDTRTDLAVLKIKEPPKGLVPMPFGDADALEVGDFVMAIGNPFGVGQTVTQGIVSALARTQVGSADYQYFIQTDAAINPGNSGGALVDLRGQLVGINTAIYSQSGGSHGIGFAIPVGMVKAVVDAARDGASVVRRPWLGARIQSVTPDIADSMGLDHPTGVLVASLQPKSPAEEAGLKRGDLILTVDGQEVADPEAFGYRFALKGVQGHARFGILRGTARQTVSVKLAPAPETRPRDVLKVKTRSPFVGATLVNTSPAVAEEMQVDFPAEGVAVQAVDENSIAARVGLQKGDVIVAVNGVPMSTTKDLDRVTRNSLNSWEVAINRNGEILTSVFGG</sequence>
<dbReference type="InterPro" id="IPR036034">
    <property type="entry name" value="PDZ_sf"/>
</dbReference>
<dbReference type="SUPFAM" id="SSF50494">
    <property type="entry name" value="Trypsin-like serine proteases"/>
    <property type="match status" value="1"/>
</dbReference>
<dbReference type="Pfam" id="PF13365">
    <property type="entry name" value="Trypsin_2"/>
    <property type="match status" value="1"/>
</dbReference>
<evidence type="ECO:0000256" key="8">
    <source>
        <dbReference type="ARBA" id="ARBA00022825"/>
    </source>
</evidence>
<keyword evidence="3 12" id="KW-0645">Protease</keyword>
<evidence type="ECO:0000259" key="11">
    <source>
        <dbReference type="PROSITE" id="PS50106"/>
    </source>
</evidence>
<evidence type="ECO:0000256" key="9">
    <source>
        <dbReference type="PIRSR" id="PIRSR611782-1"/>
    </source>
</evidence>
<dbReference type="GO" id="GO:0042597">
    <property type="term" value="C:periplasmic space"/>
    <property type="evidence" value="ECO:0007669"/>
    <property type="project" value="UniProtKB-SubCell"/>
</dbReference>
<dbReference type="Pfam" id="PF17820">
    <property type="entry name" value="PDZ_6"/>
    <property type="match status" value="1"/>
</dbReference>
<keyword evidence="6" id="KW-0574">Periplasm</keyword>
<dbReference type="SUPFAM" id="SSF50156">
    <property type="entry name" value="PDZ domain-like"/>
    <property type="match status" value="2"/>
</dbReference>
<keyword evidence="4" id="KW-0732">Signal</keyword>
<evidence type="ECO:0000256" key="6">
    <source>
        <dbReference type="ARBA" id="ARBA00022764"/>
    </source>
</evidence>
<reference evidence="12 13" key="1">
    <citation type="submission" date="2008-03" db="EMBL/GenBank/DDBJ databases">
        <title>Complete sequence of chromosome of Methylobacterium radiotolerans JCM 2831.</title>
        <authorList>
            <consortium name="US DOE Joint Genome Institute"/>
            <person name="Copeland A."/>
            <person name="Lucas S."/>
            <person name="Lapidus A."/>
            <person name="Glavina del Rio T."/>
            <person name="Dalin E."/>
            <person name="Tice H."/>
            <person name="Bruce D."/>
            <person name="Goodwin L."/>
            <person name="Pitluck S."/>
            <person name="Kiss H."/>
            <person name="Brettin T."/>
            <person name="Detter J.C."/>
            <person name="Han C."/>
            <person name="Kuske C.R."/>
            <person name="Schmutz J."/>
            <person name="Larimer F."/>
            <person name="Land M."/>
            <person name="Hauser L."/>
            <person name="Kyrpides N."/>
            <person name="Mikhailova N."/>
            <person name="Marx C.J."/>
            <person name="Richardson P."/>
        </authorList>
    </citation>
    <scope>NUCLEOTIDE SEQUENCE [LARGE SCALE GENOMIC DNA]</scope>
    <source>
        <strain evidence="13">ATCC 27329 / DSM 1819 / JCM 2831 / NBRC 15690 / NCIMB 10815 / 0-1</strain>
    </source>
</reference>
<dbReference type="InterPro" id="IPR001478">
    <property type="entry name" value="PDZ"/>
</dbReference>
<evidence type="ECO:0000256" key="2">
    <source>
        <dbReference type="ARBA" id="ARBA00010541"/>
    </source>
</evidence>
<dbReference type="InterPro" id="IPR011782">
    <property type="entry name" value="Pept_S1C_Do"/>
</dbReference>
<dbReference type="Gene3D" id="2.30.42.10">
    <property type="match status" value="2"/>
</dbReference>
<dbReference type="HOGENOM" id="CLU_020120_1_1_5"/>
<evidence type="ECO:0000313" key="12">
    <source>
        <dbReference type="EMBL" id="ACB23513.1"/>
    </source>
</evidence>
<gene>
    <name evidence="12" type="ordered locus">Mrad2831_1518</name>
</gene>
<comment type="similarity">
    <text evidence="2">Belongs to the peptidase S1C family.</text>
</comment>
<dbReference type="STRING" id="426355.Mrad2831_1518"/>
<dbReference type="InterPro" id="IPR001940">
    <property type="entry name" value="Peptidase_S1C"/>
</dbReference>
<accession>B1M5C2</accession>